<dbReference type="GO" id="GO:0098046">
    <property type="term" value="C:type V protein secretion system complex"/>
    <property type="evidence" value="ECO:0007669"/>
    <property type="project" value="TreeGrafter"/>
</dbReference>
<dbReference type="Gene3D" id="2.40.160.50">
    <property type="entry name" value="membrane protein fhac: a member of the omp85/tpsb transporter family"/>
    <property type="match status" value="1"/>
</dbReference>
<evidence type="ECO:0000256" key="3">
    <source>
        <dbReference type="ARBA" id="ARBA00023237"/>
    </source>
</evidence>
<dbReference type="Pfam" id="PF08479">
    <property type="entry name" value="POTRA_2"/>
    <property type="match status" value="1"/>
</dbReference>
<dbReference type="PANTHER" id="PTHR34597">
    <property type="entry name" value="SLR1661 PROTEIN"/>
    <property type="match status" value="1"/>
</dbReference>
<dbReference type="GO" id="GO:0008320">
    <property type="term" value="F:protein transmembrane transporter activity"/>
    <property type="evidence" value="ECO:0007669"/>
    <property type="project" value="TreeGrafter"/>
</dbReference>
<evidence type="ECO:0000256" key="1">
    <source>
        <dbReference type="ARBA" id="ARBA00022452"/>
    </source>
</evidence>
<keyword evidence="3" id="KW-0998">Cell outer membrane</keyword>
<reference evidence="6 7" key="1">
    <citation type="submission" date="2016-10" db="EMBL/GenBank/DDBJ databases">
        <authorList>
            <person name="de Groot N.N."/>
        </authorList>
    </citation>
    <scope>NUCLEOTIDE SEQUENCE [LARGE SCALE GENOMIC DNA]</scope>
    <source>
        <strain evidence="6 7">CGMCC 1.10210</strain>
    </source>
</reference>
<protein>
    <submittedName>
        <fullName evidence="6">Hemolysin activation/secretion protein</fullName>
    </submittedName>
</protein>
<dbReference type="Proteomes" id="UP000182258">
    <property type="component" value="Unassembled WGS sequence"/>
</dbReference>
<dbReference type="STRING" id="728005.SAMN04488059_11123"/>
<proteinExistence type="predicted"/>
<accession>A0A1I1LXY4</accession>
<keyword evidence="1" id="KW-1134">Transmembrane beta strand</keyword>
<evidence type="ECO:0000256" key="2">
    <source>
        <dbReference type="ARBA" id="ARBA00022692"/>
    </source>
</evidence>
<evidence type="ECO:0000259" key="5">
    <source>
        <dbReference type="Pfam" id="PF08479"/>
    </source>
</evidence>
<evidence type="ECO:0000313" key="7">
    <source>
        <dbReference type="Proteomes" id="UP000182258"/>
    </source>
</evidence>
<feature type="domain" description="Polypeptide-transport-associated ShlB-type" evidence="5">
    <location>
        <begin position="40"/>
        <end position="101"/>
    </location>
</feature>
<dbReference type="GO" id="GO:0046819">
    <property type="term" value="P:protein secretion by the type V secretion system"/>
    <property type="evidence" value="ECO:0007669"/>
    <property type="project" value="TreeGrafter"/>
</dbReference>
<organism evidence="6 7">
    <name type="scientific">Devosia psychrophila</name>
    <dbReference type="NCBI Taxonomy" id="728005"/>
    <lineage>
        <taxon>Bacteria</taxon>
        <taxon>Pseudomonadati</taxon>
        <taxon>Pseudomonadota</taxon>
        <taxon>Alphaproteobacteria</taxon>
        <taxon>Hyphomicrobiales</taxon>
        <taxon>Devosiaceae</taxon>
        <taxon>Devosia</taxon>
    </lineage>
</organism>
<feature type="domain" description="Haemolysin activator HlyB C-terminal" evidence="4">
    <location>
        <begin position="163"/>
        <end position="401"/>
    </location>
</feature>
<dbReference type="EMBL" id="FOMB01000011">
    <property type="protein sequence ID" value="SFC77981.1"/>
    <property type="molecule type" value="Genomic_DNA"/>
</dbReference>
<name>A0A1I1LXY4_9HYPH</name>
<dbReference type="InterPro" id="IPR051544">
    <property type="entry name" value="TPS_OM_transporter"/>
</dbReference>
<dbReference type="InterPro" id="IPR013686">
    <property type="entry name" value="Polypept-transport_assoc_ShlB"/>
</dbReference>
<keyword evidence="1" id="KW-0472">Membrane</keyword>
<dbReference type="AlphaFoldDB" id="A0A1I1LXY4"/>
<sequence>MQQRAGGFDLLATAGQDAPEGAEQLTVHLAGVAVEGGFLELETEKLRADLSGRTVTAADLFTAAGALERSYADAGYSLVRVVLPAQRLVDGAILRIVVIDGFLETVDTSRLPDNIRLRVEAVPAPLIGQKGIANATIERQVLLAGDLPGAVLRSTLSKGSEAGGSVLTIEARYKPVIASATVDNRLSEELGRYSTGIGVDFNSPFGLGEQFYVRASMPRMAFFSDAPRNRSLAAGVTLPIGIDGLTLNLEGTASRTVPPNLAGLIYQSDFVRYAARLNYPLIRSRDLTVNLSGVFDIKDERQTLKNLGGLSLSEDPLRTLRAGMDFSWYPTRDAFIYGDITGSMGLNGLGARNLADATATGILLPRQGANADFQKLEISLGYRQTLAEHLVLDFKAKAQTSFGRPLLSSK</sequence>
<dbReference type="PANTHER" id="PTHR34597:SF6">
    <property type="entry name" value="BLR6126 PROTEIN"/>
    <property type="match status" value="1"/>
</dbReference>
<evidence type="ECO:0000259" key="4">
    <source>
        <dbReference type="Pfam" id="PF03865"/>
    </source>
</evidence>
<evidence type="ECO:0000313" key="6">
    <source>
        <dbReference type="EMBL" id="SFC77981.1"/>
    </source>
</evidence>
<dbReference type="Gene3D" id="3.10.20.310">
    <property type="entry name" value="membrane protein fhac"/>
    <property type="match status" value="1"/>
</dbReference>
<keyword evidence="2" id="KW-0812">Transmembrane</keyword>
<dbReference type="Pfam" id="PF03865">
    <property type="entry name" value="ShlB"/>
    <property type="match status" value="1"/>
</dbReference>
<dbReference type="InterPro" id="IPR005565">
    <property type="entry name" value="Hemolysn_activator_HlyB_C"/>
</dbReference>
<gene>
    <name evidence="6" type="ORF">SAMN04488059_11123</name>
</gene>
<dbReference type="RefSeq" id="WP_052952926.1">
    <property type="nucleotide sequence ID" value="NZ_FOMB01000011.1"/>
</dbReference>